<dbReference type="Proteomes" id="UP000008909">
    <property type="component" value="Unassembled WGS sequence"/>
</dbReference>
<dbReference type="EMBL" id="DF144541">
    <property type="protein sequence ID" value="GAA57098.1"/>
    <property type="molecule type" value="Genomic_DNA"/>
</dbReference>
<feature type="compositionally biased region" description="Polar residues" evidence="1">
    <location>
        <begin position="78"/>
        <end position="96"/>
    </location>
</feature>
<evidence type="ECO:0000313" key="2">
    <source>
        <dbReference type="EMBL" id="GAA57098.1"/>
    </source>
</evidence>
<reference key="2">
    <citation type="submission" date="2011-10" db="EMBL/GenBank/DDBJ databases">
        <title>The genome and transcriptome sequence of Clonorchis sinensis provide insights into the carcinogenic liver fluke.</title>
        <authorList>
            <person name="Wang X."/>
            <person name="Huang Y."/>
            <person name="Chen W."/>
            <person name="Liu H."/>
            <person name="Guo L."/>
            <person name="Chen Y."/>
            <person name="Luo F."/>
            <person name="Zhou W."/>
            <person name="Sun J."/>
            <person name="Mao Q."/>
            <person name="Liang P."/>
            <person name="Zhou C."/>
            <person name="Tian Y."/>
            <person name="Men J."/>
            <person name="Lv X."/>
            <person name="Huang L."/>
            <person name="Zhou J."/>
            <person name="Hu Y."/>
            <person name="Li R."/>
            <person name="Zhang F."/>
            <person name="Lei H."/>
            <person name="Li X."/>
            <person name="Hu X."/>
            <person name="Liang C."/>
            <person name="Xu J."/>
            <person name="Wu Z."/>
            <person name="Yu X."/>
        </authorList>
    </citation>
    <scope>NUCLEOTIDE SEQUENCE</scope>
    <source>
        <strain>Henan</strain>
    </source>
</reference>
<protein>
    <submittedName>
        <fullName evidence="2">Uncharacterized protein</fullName>
    </submittedName>
</protein>
<organism evidence="2 3">
    <name type="scientific">Clonorchis sinensis</name>
    <name type="common">Chinese liver fluke</name>
    <dbReference type="NCBI Taxonomy" id="79923"/>
    <lineage>
        <taxon>Eukaryota</taxon>
        <taxon>Metazoa</taxon>
        <taxon>Spiralia</taxon>
        <taxon>Lophotrochozoa</taxon>
        <taxon>Platyhelminthes</taxon>
        <taxon>Trematoda</taxon>
        <taxon>Digenea</taxon>
        <taxon>Opisthorchiida</taxon>
        <taxon>Opisthorchiata</taxon>
        <taxon>Opisthorchiidae</taxon>
        <taxon>Clonorchis</taxon>
    </lineage>
</organism>
<feature type="compositionally biased region" description="Basic and acidic residues" evidence="1">
    <location>
        <begin position="62"/>
        <end position="77"/>
    </location>
</feature>
<evidence type="ECO:0000313" key="3">
    <source>
        <dbReference type="Proteomes" id="UP000008909"/>
    </source>
</evidence>
<reference evidence="2" key="1">
    <citation type="journal article" date="2011" name="Genome Biol.">
        <title>The draft genome of the carcinogenic human liver fluke Clonorchis sinensis.</title>
        <authorList>
            <person name="Wang X."/>
            <person name="Chen W."/>
            <person name="Huang Y."/>
            <person name="Sun J."/>
            <person name="Men J."/>
            <person name="Liu H."/>
            <person name="Luo F."/>
            <person name="Guo L."/>
            <person name="Lv X."/>
            <person name="Deng C."/>
            <person name="Zhou C."/>
            <person name="Fan Y."/>
            <person name="Li X."/>
            <person name="Huang L."/>
            <person name="Hu Y."/>
            <person name="Liang C."/>
            <person name="Hu X."/>
            <person name="Xu J."/>
            <person name="Yu X."/>
        </authorList>
    </citation>
    <scope>NUCLEOTIDE SEQUENCE [LARGE SCALE GENOMIC DNA]</scope>
    <source>
        <strain evidence="2">Henan</strain>
    </source>
</reference>
<proteinExistence type="predicted"/>
<keyword evidence="3" id="KW-1185">Reference proteome</keyword>
<name>G7YVW8_CLOSI</name>
<evidence type="ECO:0000256" key="1">
    <source>
        <dbReference type="SAM" id="MobiDB-lite"/>
    </source>
</evidence>
<gene>
    <name evidence="2" type="ORF">CLF_112155</name>
</gene>
<sequence>MPESHKAYIVLDRQHFQLENIDKQCSMELAYEMTTVLNPSGAFKILATERSDVLRTSPNIRKRADPRNTALIKDHEGTSYSTRPLNRNQNASPSHNGVTYDLSYEQLLLRLGLMMTDEQYQKVEEPLFAARGVTGFGLSTFDDVPMELSSFSDYETFRLRYFNFFDDSPTLSISHFLTALKSITDYFQRRYELFYLHTSYTTTFRRCSRTDQEFPELVVYIQGPVVIKDFKGKLASLLDEASDVYKQTLESVYKSLSDTIRSWKLEDCVSSLIVDPFMRESEEQLTAIGHIGFDFIHLMKKVPHLFNGNDLEQFVKTYSKKPTVGIYEFRMKGNKVPHSEDFRTTWTQI</sequence>
<accession>G7YVW8</accession>
<feature type="region of interest" description="Disordered" evidence="1">
    <location>
        <begin position="57"/>
        <end position="96"/>
    </location>
</feature>
<dbReference type="AlphaFoldDB" id="G7YVW8"/>